<evidence type="ECO:0000313" key="2">
    <source>
        <dbReference type="Proteomes" id="UP000251186"/>
    </source>
</evidence>
<dbReference type="RefSeq" id="WP_258522520.1">
    <property type="nucleotide sequence ID" value="NZ_UAQP01000005.1"/>
</dbReference>
<sequence>MSLKLDDILAESAMTPIGRSLDGLEPLVWSRVETLRGERLATQVRLGAVAVALATGLTAGGVGAAAAPSPPGEMAIFTVDAGLSPLVRLETGQ</sequence>
<organism evidence="1 2">
    <name type="scientific">Brevundimonas vesicularis</name>
    <name type="common">Pseudomonas vesicularis</name>
    <dbReference type="NCBI Taxonomy" id="41276"/>
    <lineage>
        <taxon>Bacteria</taxon>
        <taxon>Pseudomonadati</taxon>
        <taxon>Pseudomonadota</taxon>
        <taxon>Alphaproteobacteria</taxon>
        <taxon>Caulobacterales</taxon>
        <taxon>Caulobacteraceae</taxon>
        <taxon>Brevundimonas</taxon>
    </lineage>
</organism>
<dbReference type="EMBL" id="UAQP01000005">
    <property type="protein sequence ID" value="SPU53410.1"/>
    <property type="molecule type" value="Genomic_DNA"/>
</dbReference>
<proteinExistence type="predicted"/>
<gene>
    <name evidence="1" type="ORF">NCTC11166_01481</name>
</gene>
<reference evidence="1 2" key="1">
    <citation type="submission" date="2018-06" db="EMBL/GenBank/DDBJ databases">
        <authorList>
            <consortium name="Pathogen Informatics"/>
            <person name="Doyle S."/>
        </authorList>
    </citation>
    <scope>NUCLEOTIDE SEQUENCE [LARGE SCALE GENOMIC DNA]</scope>
    <source>
        <strain evidence="1 2">NCTC11166</strain>
    </source>
</reference>
<accession>A0A2X1BAE3</accession>
<evidence type="ECO:0000313" key="1">
    <source>
        <dbReference type="EMBL" id="SPU53410.1"/>
    </source>
</evidence>
<dbReference type="Proteomes" id="UP000251186">
    <property type="component" value="Unassembled WGS sequence"/>
</dbReference>
<protein>
    <submittedName>
        <fullName evidence="1">Uncharacterized protein</fullName>
    </submittedName>
</protein>
<dbReference type="AlphaFoldDB" id="A0A2X1BAE3"/>
<name>A0A2X1BAE3_BREVE</name>